<dbReference type="AlphaFoldDB" id="A0A9P6EIJ7"/>
<protein>
    <submittedName>
        <fullName evidence="1">Uncharacterized protein</fullName>
    </submittedName>
</protein>
<proteinExistence type="predicted"/>
<name>A0A9P6EIJ7_9AGAR</name>
<evidence type="ECO:0000313" key="2">
    <source>
        <dbReference type="Proteomes" id="UP000807306"/>
    </source>
</evidence>
<dbReference type="EMBL" id="MU157846">
    <property type="protein sequence ID" value="KAF9529497.1"/>
    <property type="molecule type" value="Genomic_DNA"/>
</dbReference>
<keyword evidence="2" id="KW-1185">Reference proteome</keyword>
<organism evidence="1 2">
    <name type="scientific">Crepidotus variabilis</name>
    <dbReference type="NCBI Taxonomy" id="179855"/>
    <lineage>
        <taxon>Eukaryota</taxon>
        <taxon>Fungi</taxon>
        <taxon>Dikarya</taxon>
        <taxon>Basidiomycota</taxon>
        <taxon>Agaricomycotina</taxon>
        <taxon>Agaricomycetes</taxon>
        <taxon>Agaricomycetidae</taxon>
        <taxon>Agaricales</taxon>
        <taxon>Agaricineae</taxon>
        <taxon>Crepidotaceae</taxon>
        <taxon>Crepidotus</taxon>
    </lineage>
</organism>
<accession>A0A9P6EIJ7</accession>
<dbReference type="Proteomes" id="UP000807306">
    <property type="component" value="Unassembled WGS sequence"/>
</dbReference>
<reference evidence="1" key="1">
    <citation type="submission" date="2020-11" db="EMBL/GenBank/DDBJ databases">
        <authorList>
            <consortium name="DOE Joint Genome Institute"/>
            <person name="Ahrendt S."/>
            <person name="Riley R."/>
            <person name="Andreopoulos W."/>
            <person name="Labutti K."/>
            <person name="Pangilinan J."/>
            <person name="Ruiz-Duenas F.J."/>
            <person name="Barrasa J.M."/>
            <person name="Sanchez-Garcia M."/>
            <person name="Camarero S."/>
            <person name="Miyauchi S."/>
            <person name="Serrano A."/>
            <person name="Linde D."/>
            <person name="Babiker R."/>
            <person name="Drula E."/>
            <person name="Ayuso-Fernandez I."/>
            <person name="Pacheco R."/>
            <person name="Padilla G."/>
            <person name="Ferreira P."/>
            <person name="Barriuso J."/>
            <person name="Kellner H."/>
            <person name="Castanera R."/>
            <person name="Alfaro M."/>
            <person name="Ramirez L."/>
            <person name="Pisabarro A.G."/>
            <person name="Kuo A."/>
            <person name="Tritt A."/>
            <person name="Lipzen A."/>
            <person name="He G."/>
            <person name="Yan M."/>
            <person name="Ng V."/>
            <person name="Cullen D."/>
            <person name="Martin F."/>
            <person name="Rosso M.-N."/>
            <person name="Henrissat B."/>
            <person name="Hibbett D."/>
            <person name="Martinez A.T."/>
            <person name="Grigoriev I.V."/>
        </authorList>
    </citation>
    <scope>NUCLEOTIDE SEQUENCE</scope>
    <source>
        <strain evidence="1">CBS 506.95</strain>
    </source>
</reference>
<sequence>MHSLAKPNDRLGDPGCKSFYAEGIMPTLSARFRFFSPLPMTRIRVYSGPSAIAAANCHLRRLDTLAFHSSLNDSICERATSPISHQKAATKNNTKIINSQETKRCMSLKGRICLRMRYDTLMRTEHAKKSNSDPIYGRNWPQLDHTEVPKKGDFGSNIARHIQGSCFFKFNGQSNQRGASSKLFGVPQSNKGQKFACRGCCAYNDSEPGTPREIHSQNVIGRLGYDDSGD</sequence>
<comment type="caution">
    <text evidence="1">The sequence shown here is derived from an EMBL/GenBank/DDBJ whole genome shotgun (WGS) entry which is preliminary data.</text>
</comment>
<evidence type="ECO:0000313" key="1">
    <source>
        <dbReference type="EMBL" id="KAF9529497.1"/>
    </source>
</evidence>
<gene>
    <name evidence="1" type="ORF">CPB83DRAFT_835149</name>
</gene>